<proteinExistence type="predicted"/>
<organism evidence="2 3">
    <name type="scientific">Austropuccinia psidii MF-1</name>
    <dbReference type="NCBI Taxonomy" id="1389203"/>
    <lineage>
        <taxon>Eukaryota</taxon>
        <taxon>Fungi</taxon>
        <taxon>Dikarya</taxon>
        <taxon>Basidiomycota</taxon>
        <taxon>Pucciniomycotina</taxon>
        <taxon>Pucciniomycetes</taxon>
        <taxon>Pucciniales</taxon>
        <taxon>Sphaerophragmiaceae</taxon>
        <taxon>Austropuccinia</taxon>
    </lineage>
</organism>
<dbReference type="Proteomes" id="UP000765509">
    <property type="component" value="Unassembled WGS sequence"/>
</dbReference>
<gene>
    <name evidence="2" type="ORF">O181_071420</name>
</gene>
<comment type="caution">
    <text evidence="2">The sequence shown here is derived from an EMBL/GenBank/DDBJ whole genome shotgun (WGS) entry which is preliminary data.</text>
</comment>
<dbReference type="EMBL" id="AVOT02037073">
    <property type="protein sequence ID" value="MBW0531705.1"/>
    <property type="molecule type" value="Genomic_DNA"/>
</dbReference>
<feature type="region of interest" description="Disordered" evidence="1">
    <location>
        <begin position="1"/>
        <end position="23"/>
    </location>
</feature>
<feature type="region of interest" description="Disordered" evidence="1">
    <location>
        <begin position="76"/>
        <end position="98"/>
    </location>
</feature>
<reference evidence="2" key="1">
    <citation type="submission" date="2021-03" db="EMBL/GenBank/DDBJ databases">
        <title>Draft genome sequence of rust myrtle Austropuccinia psidii MF-1, a brazilian biotype.</title>
        <authorList>
            <person name="Quecine M.C."/>
            <person name="Pachon D.M.R."/>
            <person name="Bonatelli M.L."/>
            <person name="Correr F.H."/>
            <person name="Franceschini L.M."/>
            <person name="Leite T.F."/>
            <person name="Margarido G.R.A."/>
            <person name="Almeida C.A."/>
            <person name="Ferrarezi J.A."/>
            <person name="Labate C.A."/>
        </authorList>
    </citation>
    <scope>NUCLEOTIDE SEQUENCE</scope>
    <source>
        <strain evidence="2">MF-1</strain>
    </source>
</reference>
<evidence type="ECO:0000256" key="1">
    <source>
        <dbReference type="SAM" id="MobiDB-lite"/>
    </source>
</evidence>
<accession>A0A9Q3EYF2</accession>
<dbReference type="AlphaFoldDB" id="A0A9Q3EYF2"/>
<protein>
    <submittedName>
        <fullName evidence="2">Uncharacterized protein</fullName>
    </submittedName>
</protein>
<feature type="compositionally biased region" description="Polar residues" evidence="1">
    <location>
        <begin position="1"/>
        <end position="10"/>
    </location>
</feature>
<keyword evidence="3" id="KW-1185">Reference proteome</keyword>
<evidence type="ECO:0000313" key="3">
    <source>
        <dbReference type="Proteomes" id="UP000765509"/>
    </source>
</evidence>
<evidence type="ECO:0000313" key="2">
    <source>
        <dbReference type="EMBL" id="MBW0531705.1"/>
    </source>
</evidence>
<name>A0A9Q3EYF2_9BASI</name>
<sequence>MPKTQSTEGGSTEREDSVSSVSLELMTKDLCKQKNSRHQNNALQALKNSSKKWGHNLMMGPSESSKIRIQGLLGLKSLPKTSPSPLGGQVLDEPRLGPIDPLKPQYNWVQRPLTTPTACSVPTVYYGPQTVGHQDIK</sequence>